<keyword evidence="2" id="KW-1185">Reference proteome</keyword>
<evidence type="ECO:0000313" key="2">
    <source>
        <dbReference type="Proteomes" id="UP000032142"/>
    </source>
</evidence>
<proteinExistence type="predicted"/>
<name>A0A0B0MC51_GOSAR</name>
<dbReference type="Proteomes" id="UP000032142">
    <property type="component" value="Unassembled WGS sequence"/>
</dbReference>
<protein>
    <submittedName>
        <fullName evidence="1">Uncharacterized protein</fullName>
    </submittedName>
</protein>
<organism evidence="1 2">
    <name type="scientific">Gossypium arboreum</name>
    <name type="common">Tree cotton</name>
    <name type="synonym">Gossypium nanking</name>
    <dbReference type="NCBI Taxonomy" id="29729"/>
    <lineage>
        <taxon>Eukaryota</taxon>
        <taxon>Viridiplantae</taxon>
        <taxon>Streptophyta</taxon>
        <taxon>Embryophyta</taxon>
        <taxon>Tracheophyta</taxon>
        <taxon>Spermatophyta</taxon>
        <taxon>Magnoliopsida</taxon>
        <taxon>eudicotyledons</taxon>
        <taxon>Gunneridae</taxon>
        <taxon>Pentapetalae</taxon>
        <taxon>rosids</taxon>
        <taxon>malvids</taxon>
        <taxon>Malvales</taxon>
        <taxon>Malvaceae</taxon>
        <taxon>Malvoideae</taxon>
        <taxon>Gossypium</taxon>
    </lineage>
</organism>
<comment type="caution">
    <text evidence="1">The sequence shown here is derived from an EMBL/GenBank/DDBJ whole genome shotgun (WGS) entry which is preliminary data.</text>
</comment>
<dbReference type="EMBL" id="JRRC01035334">
    <property type="protein sequence ID" value="KHF98299.1"/>
    <property type="molecule type" value="Genomic_DNA"/>
</dbReference>
<gene>
    <name evidence="1" type="ORF">F383_37570</name>
</gene>
<accession>A0A0B0MC51</accession>
<evidence type="ECO:0000313" key="1">
    <source>
        <dbReference type="EMBL" id="KHF98299.1"/>
    </source>
</evidence>
<sequence length="55" mass="5822">MARLKTNAKEGPDCANYPLEGTCVSASLMWHGGAAHDVEEARDVRCLETALGCDG</sequence>
<reference evidence="2" key="1">
    <citation type="submission" date="2014-09" db="EMBL/GenBank/DDBJ databases">
        <authorList>
            <person name="Mudge J."/>
            <person name="Ramaraj T."/>
            <person name="Lindquist I.E."/>
            <person name="Bharti A.K."/>
            <person name="Sundararajan A."/>
            <person name="Cameron C.T."/>
            <person name="Woodward J.E."/>
            <person name="May G.D."/>
            <person name="Brubaker C."/>
            <person name="Broadhvest J."/>
            <person name="Wilkins T.A."/>
        </authorList>
    </citation>
    <scope>NUCLEOTIDE SEQUENCE</scope>
    <source>
        <strain evidence="2">cv. AKA8401</strain>
    </source>
</reference>
<dbReference type="AlphaFoldDB" id="A0A0B0MC51"/>